<protein>
    <recommendedName>
        <fullName evidence="3">C-terminal of Roc (COR) domain-containing protein</fullName>
    </recommendedName>
</protein>
<reference evidence="1" key="1">
    <citation type="submission" date="2023-01" db="EMBL/GenBank/DDBJ databases">
        <title>Genome assembly of the deep-sea coral Lophelia pertusa.</title>
        <authorList>
            <person name="Herrera S."/>
            <person name="Cordes E."/>
        </authorList>
    </citation>
    <scope>NUCLEOTIDE SEQUENCE</scope>
    <source>
        <strain evidence="1">USNM1676648</strain>
        <tissue evidence="1">Polyp</tissue>
    </source>
</reference>
<gene>
    <name evidence="1" type="ORF">OS493_035285</name>
</gene>
<comment type="caution">
    <text evidence="1">The sequence shown here is derived from an EMBL/GenBank/DDBJ whole genome shotgun (WGS) entry which is preliminary data.</text>
</comment>
<sequence length="347" mass="40599">MSSRWFLFEKVIEALVAKQIYHRNLQQLQNDAKKYCFVEDAEEFSTMISFYHGLGMIIKHRNTVVLKAQWLIDLFKLLITIPHFNKVDPKYAKYWQELEKNGILSMKHVDHVFSKFYQQGIIKEDILDMMERFGLIAKFSTSPADVKYFVPAQLTSSPDGICKMETSPTDPCPLYLHFVHGFVPHGLFSLLVSRSIRWCCETWSIDEHPTLYQNGAWFVIGKQIHDFVLICKTRFIKIVLRQREKSEELATLVREFVEGTLQDLSQELPYLSGLQYEFCVACPYCHQETEEVGQACSNHDKISCTHEECFHLLEIKQDQRLICKKKPYDKVLTVPGLEKWLKRTSQV</sequence>
<dbReference type="AlphaFoldDB" id="A0A9W9YXN5"/>
<keyword evidence="2" id="KW-1185">Reference proteome</keyword>
<dbReference type="OrthoDB" id="5962960at2759"/>
<evidence type="ECO:0000313" key="1">
    <source>
        <dbReference type="EMBL" id="KAJ7369938.1"/>
    </source>
</evidence>
<organism evidence="1 2">
    <name type="scientific">Desmophyllum pertusum</name>
    <dbReference type="NCBI Taxonomy" id="174260"/>
    <lineage>
        <taxon>Eukaryota</taxon>
        <taxon>Metazoa</taxon>
        <taxon>Cnidaria</taxon>
        <taxon>Anthozoa</taxon>
        <taxon>Hexacorallia</taxon>
        <taxon>Scleractinia</taxon>
        <taxon>Caryophylliina</taxon>
        <taxon>Caryophylliidae</taxon>
        <taxon>Desmophyllum</taxon>
    </lineage>
</organism>
<dbReference type="Proteomes" id="UP001163046">
    <property type="component" value="Unassembled WGS sequence"/>
</dbReference>
<proteinExistence type="predicted"/>
<dbReference type="EMBL" id="MU826878">
    <property type="protein sequence ID" value="KAJ7369938.1"/>
    <property type="molecule type" value="Genomic_DNA"/>
</dbReference>
<name>A0A9W9YXN5_9CNID</name>
<evidence type="ECO:0000313" key="2">
    <source>
        <dbReference type="Proteomes" id="UP001163046"/>
    </source>
</evidence>
<evidence type="ECO:0008006" key="3">
    <source>
        <dbReference type="Google" id="ProtNLM"/>
    </source>
</evidence>
<accession>A0A9W9YXN5</accession>